<evidence type="ECO:0000313" key="2">
    <source>
        <dbReference type="Proteomes" id="UP000547628"/>
    </source>
</evidence>
<reference evidence="1 2" key="1">
    <citation type="submission" date="2020-07" db="EMBL/GenBank/DDBJ databases">
        <title>Description of Limosilactobacillus balticus sp. nov., Limosilactobacillus agrestis sp. nov., Limosilactobacillus albertensis sp. nov., Limosilactobacillus rudii sp. nov., Limosilactobacillus fastidiosus sp. nov., five novel Limosilactobacillus species isolated from the vertebrate gastrointestinal tract, and proposal of 6 subspecies of Limosilactobacillus reuteri adapted to the gastrointestinal tract of specific vertebrate hosts.</title>
        <authorList>
            <person name="Li F."/>
            <person name="Cheng C."/>
            <person name="Zheng J."/>
            <person name="Quevedo R.M."/>
            <person name="Li J."/>
            <person name="Roos S."/>
            <person name="Gaenzle M.G."/>
            <person name="Walter J."/>
        </authorList>
    </citation>
    <scope>NUCLEOTIDE SEQUENCE [LARGE SCALE GENOMIC DNA]</scope>
    <source>
        <strain evidence="1 2">Lr3000</strain>
    </source>
</reference>
<protein>
    <recommendedName>
        <fullName evidence="3">Deacetylase sirtuin-type domain-containing protein</fullName>
    </recommendedName>
</protein>
<dbReference type="EMBL" id="JACIVD010000069">
    <property type="protein sequence ID" value="MBB1124125.1"/>
    <property type="molecule type" value="Genomic_DNA"/>
</dbReference>
<comment type="caution">
    <text evidence="1">The sequence shown here is derived from an EMBL/GenBank/DDBJ whole genome shotgun (WGS) entry which is preliminary data.</text>
</comment>
<sequence length="227" mass="25538">MDKIIQATQLIKSADAILISASNGLSISEGVNIFANNQAFQQYFSDFQTKYGIQSILQGASYNFTSDERVAFIAQLKKYLLDDYQGSPSFDSLKAIVQGKDYFVVTSNADKHFQVNGFDQIWEIEGNFFDLQMRSPQWYTQQAAFQAFVKQYRGKKLVQLELGIGATNQLIKAPLMRMVAMNPDWSYVTMNLANEINIMPVIADRSTALAGDLSETLGQLKETIDHE</sequence>
<gene>
    <name evidence="1" type="ORF">H5S41_09175</name>
</gene>
<dbReference type="InterPro" id="IPR029035">
    <property type="entry name" value="DHS-like_NAD/FAD-binding_dom"/>
</dbReference>
<evidence type="ECO:0000313" key="1">
    <source>
        <dbReference type="EMBL" id="MBB1124125.1"/>
    </source>
</evidence>
<dbReference type="Proteomes" id="UP000547628">
    <property type="component" value="Unassembled WGS sequence"/>
</dbReference>
<dbReference type="SUPFAM" id="SSF52467">
    <property type="entry name" value="DHS-like NAD/FAD-binding domain"/>
    <property type="match status" value="1"/>
</dbReference>
<dbReference type="Gene3D" id="3.40.50.1220">
    <property type="entry name" value="TPP-binding domain"/>
    <property type="match status" value="1"/>
</dbReference>
<dbReference type="AlphaFoldDB" id="A0A839H0L4"/>
<organism evidence="1 2">
    <name type="scientific">Limosilactobacillus albertensis</name>
    <dbReference type="NCBI Taxonomy" id="2759752"/>
    <lineage>
        <taxon>Bacteria</taxon>
        <taxon>Bacillati</taxon>
        <taxon>Bacillota</taxon>
        <taxon>Bacilli</taxon>
        <taxon>Lactobacillales</taxon>
        <taxon>Lactobacillaceae</taxon>
        <taxon>Limosilactobacillus</taxon>
    </lineage>
</organism>
<name>A0A839H0L4_9LACO</name>
<evidence type="ECO:0008006" key="3">
    <source>
        <dbReference type="Google" id="ProtNLM"/>
    </source>
</evidence>
<dbReference type="RefSeq" id="WP_182603073.1">
    <property type="nucleotide sequence ID" value="NZ_JACIVD010000069.1"/>
</dbReference>
<accession>A0A839H0L4</accession>
<proteinExistence type="predicted"/>